<reference evidence="3" key="3">
    <citation type="submission" date="2022-06" db="UniProtKB">
        <authorList>
            <consortium name="EnsemblPlants"/>
        </authorList>
    </citation>
    <scope>IDENTIFICATION</scope>
</reference>
<organism evidence="3 4">
    <name type="scientific">Triticum urartu</name>
    <name type="common">Red wild einkorn</name>
    <name type="synonym">Crithodium urartu</name>
    <dbReference type="NCBI Taxonomy" id="4572"/>
    <lineage>
        <taxon>Eukaryota</taxon>
        <taxon>Viridiplantae</taxon>
        <taxon>Streptophyta</taxon>
        <taxon>Embryophyta</taxon>
        <taxon>Tracheophyta</taxon>
        <taxon>Spermatophyta</taxon>
        <taxon>Magnoliopsida</taxon>
        <taxon>Liliopsida</taxon>
        <taxon>Poales</taxon>
        <taxon>Poaceae</taxon>
        <taxon>BOP clade</taxon>
        <taxon>Pooideae</taxon>
        <taxon>Triticodae</taxon>
        <taxon>Triticeae</taxon>
        <taxon>Triticinae</taxon>
        <taxon>Triticum</taxon>
    </lineage>
</organism>
<evidence type="ECO:0000256" key="1">
    <source>
        <dbReference type="SAM" id="MobiDB-lite"/>
    </source>
</evidence>
<reference evidence="4" key="1">
    <citation type="journal article" date="2013" name="Nature">
        <title>Draft genome of the wheat A-genome progenitor Triticum urartu.</title>
        <authorList>
            <person name="Ling H.Q."/>
            <person name="Zhao S."/>
            <person name="Liu D."/>
            <person name="Wang J."/>
            <person name="Sun H."/>
            <person name="Zhang C."/>
            <person name="Fan H."/>
            <person name="Li D."/>
            <person name="Dong L."/>
            <person name="Tao Y."/>
            <person name="Gao C."/>
            <person name="Wu H."/>
            <person name="Li Y."/>
            <person name="Cui Y."/>
            <person name="Guo X."/>
            <person name="Zheng S."/>
            <person name="Wang B."/>
            <person name="Yu K."/>
            <person name="Liang Q."/>
            <person name="Yang W."/>
            <person name="Lou X."/>
            <person name="Chen J."/>
            <person name="Feng M."/>
            <person name="Jian J."/>
            <person name="Zhang X."/>
            <person name="Luo G."/>
            <person name="Jiang Y."/>
            <person name="Liu J."/>
            <person name="Wang Z."/>
            <person name="Sha Y."/>
            <person name="Zhang B."/>
            <person name="Wu H."/>
            <person name="Tang D."/>
            <person name="Shen Q."/>
            <person name="Xue P."/>
            <person name="Zou S."/>
            <person name="Wang X."/>
            <person name="Liu X."/>
            <person name="Wang F."/>
            <person name="Yang Y."/>
            <person name="An X."/>
            <person name="Dong Z."/>
            <person name="Zhang K."/>
            <person name="Zhang X."/>
            <person name="Luo M.C."/>
            <person name="Dvorak J."/>
            <person name="Tong Y."/>
            <person name="Wang J."/>
            <person name="Yang H."/>
            <person name="Li Z."/>
            <person name="Wang D."/>
            <person name="Zhang A."/>
            <person name="Wang J."/>
        </authorList>
    </citation>
    <scope>NUCLEOTIDE SEQUENCE</scope>
    <source>
        <strain evidence="4">cv. G1812</strain>
    </source>
</reference>
<keyword evidence="4" id="KW-1185">Reference proteome</keyword>
<gene>
    <name evidence="3" type="primary">LOC125533822</name>
</gene>
<evidence type="ECO:0000313" key="3">
    <source>
        <dbReference type="EnsemblPlants" id="TuG1812G0100002461.01.T02"/>
    </source>
</evidence>
<keyword evidence="2" id="KW-0732">Signal</keyword>
<feature type="signal peptide" evidence="2">
    <location>
        <begin position="1"/>
        <end position="22"/>
    </location>
</feature>
<feature type="chain" id="PRO_5035867517" evidence="2">
    <location>
        <begin position="23"/>
        <end position="279"/>
    </location>
</feature>
<evidence type="ECO:0000256" key="2">
    <source>
        <dbReference type="SAM" id="SignalP"/>
    </source>
</evidence>
<reference evidence="3" key="2">
    <citation type="submission" date="2018-03" db="EMBL/GenBank/DDBJ databases">
        <title>The Triticum urartu genome reveals the dynamic nature of wheat genome evolution.</title>
        <authorList>
            <person name="Ling H."/>
            <person name="Ma B."/>
            <person name="Shi X."/>
            <person name="Liu H."/>
            <person name="Dong L."/>
            <person name="Sun H."/>
            <person name="Cao Y."/>
            <person name="Gao Q."/>
            <person name="Zheng S."/>
            <person name="Li Y."/>
            <person name="Yu Y."/>
            <person name="Du H."/>
            <person name="Qi M."/>
            <person name="Li Y."/>
            <person name="Yu H."/>
            <person name="Cui Y."/>
            <person name="Wang N."/>
            <person name="Chen C."/>
            <person name="Wu H."/>
            <person name="Zhao Y."/>
            <person name="Zhang J."/>
            <person name="Li Y."/>
            <person name="Zhou W."/>
            <person name="Zhang B."/>
            <person name="Hu W."/>
            <person name="Eijk M."/>
            <person name="Tang J."/>
            <person name="Witsenboer H."/>
            <person name="Zhao S."/>
            <person name="Li Z."/>
            <person name="Zhang A."/>
            <person name="Wang D."/>
            <person name="Liang C."/>
        </authorList>
    </citation>
    <scope>NUCLEOTIDE SEQUENCE [LARGE SCALE GENOMIC DNA]</scope>
    <source>
        <strain evidence="3">cv. G1812</strain>
    </source>
</reference>
<dbReference type="EnsemblPlants" id="TuG1812G0100002461.01.T02">
    <property type="protein sequence ID" value="TuG1812G0100002461.01.T02"/>
    <property type="gene ID" value="TuG1812G0100002461.01"/>
</dbReference>
<dbReference type="AlphaFoldDB" id="A0A8R7K0G0"/>
<evidence type="ECO:0000313" key="4">
    <source>
        <dbReference type="Proteomes" id="UP000015106"/>
    </source>
</evidence>
<accession>A0A8R7K0G0</accession>
<proteinExistence type="predicted"/>
<dbReference type="Proteomes" id="UP000015106">
    <property type="component" value="Chromosome 1"/>
</dbReference>
<name>A0A8R7K0G0_TRIUA</name>
<feature type="region of interest" description="Disordered" evidence="1">
    <location>
        <begin position="53"/>
        <end position="77"/>
    </location>
</feature>
<sequence length="279" mass="31621">MGSVSYVLAAAVLAALVSGGACIPSVPPGPNITTNYNNQWLPAKATWRRMRDQGREPGPLQRHDRLRQRPHLQGRQGMRLLLRDQVPEAVAVLRQARHHLHHRQELRAHRAVPHRPLRQGLRRHGPAREGADAPLLRGAGAAVQEGALQVRARHQDHLPRREGLQPQLPGRARQVRLGRRRRRADGHPAEQVARVDSADLVVGRHLEVGRRHAAQGPLLHPRHQRVRQEAHRQGRHPRQLEGRHRLPVKYPVLEPLRLNASDPFSTVRILLFRLSFLAI</sequence>
<protein>
    <submittedName>
        <fullName evidence="3">Uncharacterized protein</fullName>
    </submittedName>
</protein>
<dbReference type="Gramene" id="TuG1812G0100002461.01.T02">
    <property type="protein sequence ID" value="TuG1812G0100002461.01.T02"/>
    <property type="gene ID" value="TuG1812G0100002461.01"/>
</dbReference>